<dbReference type="AlphaFoldDB" id="A0A7T2X394"/>
<dbReference type="EMBL" id="CP065687">
    <property type="protein sequence ID" value="QPS47915.1"/>
    <property type="molecule type" value="Genomic_DNA"/>
</dbReference>
<sequence length="107" mass="11747">MAVRAAAAVESGADGRARRWTVRLAPARRVARRPHRACRRDGRADRSVGAEIHFHFDVNERLVAMSGFGPAAGFAKEMKLARMIVERGDAFAPDRLADPAVRLKALL</sequence>
<dbReference type="Proteomes" id="UP000594943">
    <property type="component" value="Chromosome 2"/>
</dbReference>
<evidence type="ECO:0000313" key="1">
    <source>
        <dbReference type="EMBL" id="QPS47915.1"/>
    </source>
</evidence>
<dbReference type="Gene3D" id="3.30.390.30">
    <property type="match status" value="1"/>
</dbReference>
<organism evidence="1 2">
    <name type="scientific">Burkholderia humptydooensis</name>
    <dbReference type="NCBI Taxonomy" id="430531"/>
    <lineage>
        <taxon>Bacteria</taxon>
        <taxon>Pseudomonadati</taxon>
        <taxon>Pseudomonadota</taxon>
        <taxon>Betaproteobacteria</taxon>
        <taxon>Burkholderiales</taxon>
        <taxon>Burkholderiaceae</taxon>
        <taxon>Burkholderia</taxon>
        <taxon>pseudomallei group</taxon>
    </lineage>
</organism>
<protein>
    <submittedName>
        <fullName evidence="1">Uncharacterized protein</fullName>
    </submittedName>
</protein>
<dbReference type="KEGG" id="bhg:I6G56_22875"/>
<evidence type="ECO:0000313" key="2">
    <source>
        <dbReference type="Proteomes" id="UP000594943"/>
    </source>
</evidence>
<proteinExistence type="predicted"/>
<name>A0A7T2X394_9BURK</name>
<accession>A0A7T2X394</accession>
<gene>
    <name evidence="1" type="ORF">I6G56_22875</name>
</gene>
<dbReference type="InterPro" id="IPR016156">
    <property type="entry name" value="FAD/NAD-linked_Rdtase_dimer_sf"/>
</dbReference>
<reference evidence="1 2" key="1">
    <citation type="submission" date="2020-12" db="EMBL/GenBank/DDBJ databases">
        <title>FDA dAtabase for Regulatory Grade micrObial Sequences (FDA-ARGOS): Supporting development and validation of Infectious Disease Dx tests.</title>
        <authorList>
            <person name="Nelson B."/>
            <person name="Plummer A."/>
            <person name="Tallon L."/>
            <person name="Sadzewicz L."/>
            <person name="Zhao X."/>
            <person name="Boylan J."/>
            <person name="Ott S."/>
            <person name="Bowen H."/>
            <person name="Vavikolanu K."/>
            <person name="Mehta A."/>
            <person name="Aluvathingal J."/>
            <person name="Nadendla S."/>
            <person name="Myers T."/>
            <person name="Yan Y."/>
            <person name="Sichtig H."/>
        </authorList>
    </citation>
    <scope>NUCLEOTIDE SEQUENCE [LARGE SCALE GENOMIC DNA]</scope>
    <source>
        <strain evidence="1 2">FDAARGOS_899</strain>
    </source>
</reference>